<keyword evidence="3" id="KW-1185">Reference proteome</keyword>
<feature type="region of interest" description="Disordered" evidence="1">
    <location>
        <begin position="135"/>
        <end position="251"/>
    </location>
</feature>
<feature type="compositionally biased region" description="Polar residues" evidence="1">
    <location>
        <begin position="1012"/>
        <end position="1036"/>
    </location>
</feature>
<feature type="region of interest" description="Disordered" evidence="1">
    <location>
        <begin position="1009"/>
        <end position="1036"/>
    </location>
</feature>
<proteinExistence type="predicted"/>
<dbReference type="EMBL" id="CAICTM010000013">
    <property type="protein sequence ID" value="CAB9497063.1"/>
    <property type="molecule type" value="Genomic_DNA"/>
</dbReference>
<gene>
    <name evidence="2" type="ORF">SEMRO_13_G010180.1</name>
</gene>
<evidence type="ECO:0000313" key="2">
    <source>
        <dbReference type="EMBL" id="CAB9497063.1"/>
    </source>
</evidence>
<evidence type="ECO:0000256" key="1">
    <source>
        <dbReference type="SAM" id="MobiDB-lite"/>
    </source>
</evidence>
<protein>
    <submittedName>
        <fullName evidence="2">Uncharacterized protein</fullName>
    </submittedName>
</protein>
<feature type="compositionally biased region" description="Pro residues" evidence="1">
    <location>
        <begin position="386"/>
        <end position="395"/>
    </location>
</feature>
<dbReference type="AlphaFoldDB" id="A0A9N8H035"/>
<feature type="compositionally biased region" description="Basic and acidic residues" evidence="1">
    <location>
        <begin position="195"/>
        <end position="206"/>
    </location>
</feature>
<feature type="compositionally biased region" description="Polar residues" evidence="1">
    <location>
        <begin position="156"/>
        <end position="171"/>
    </location>
</feature>
<feature type="compositionally biased region" description="Low complexity" evidence="1">
    <location>
        <begin position="359"/>
        <end position="385"/>
    </location>
</feature>
<feature type="region of interest" description="Disordered" evidence="1">
    <location>
        <begin position="845"/>
        <end position="893"/>
    </location>
</feature>
<feature type="compositionally biased region" description="Polar residues" evidence="1">
    <location>
        <begin position="1197"/>
        <end position="1208"/>
    </location>
</feature>
<feature type="region of interest" description="Disordered" evidence="1">
    <location>
        <begin position="413"/>
        <end position="464"/>
    </location>
</feature>
<evidence type="ECO:0000313" key="3">
    <source>
        <dbReference type="Proteomes" id="UP001153069"/>
    </source>
</evidence>
<feature type="region of interest" description="Disordered" evidence="1">
    <location>
        <begin position="1148"/>
        <end position="1208"/>
    </location>
</feature>
<feature type="compositionally biased region" description="Polar residues" evidence="1">
    <location>
        <begin position="238"/>
        <end position="251"/>
    </location>
</feature>
<feature type="compositionally biased region" description="Basic residues" evidence="1">
    <location>
        <begin position="1174"/>
        <end position="1196"/>
    </location>
</feature>
<feature type="region of interest" description="Disordered" evidence="1">
    <location>
        <begin position="1"/>
        <end position="115"/>
    </location>
</feature>
<feature type="region of interest" description="Disordered" evidence="1">
    <location>
        <begin position="741"/>
        <end position="766"/>
    </location>
</feature>
<reference evidence="2" key="1">
    <citation type="submission" date="2020-06" db="EMBL/GenBank/DDBJ databases">
        <authorList>
            <consortium name="Plant Systems Biology data submission"/>
        </authorList>
    </citation>
    <scope>NUCLEOTIDE SEQUENCE</scope>
    <source>
        <strain evidence="2">D6</strain>
    </source>
</reference>
<feature type="compositionally biased region" description="Low complexity" evidence="1">
    <location>
        <begin position="744"/>
        <end position="757"/>
    </location>
</feature>
<dbReference type="Proteomes" id="UP001153069">
    <property type="component" value="Unassembled WGS sequence"/>
</dbReference>
<organism evidence="2 3">
    <name type="scientific">Seminavis robusta</name>
    <dbReference type="NCBI Taxonomy" id="568900"/>
    <lineage>
        <taxon>Eukaryota</taxon>
        <taxon>Sar</taxon>
        <taxon>Stramenopiles</taxon>
        <taxon>Ochrophyta</taxon>
        <taxon>Bacillariophyta</taxon>
        <taxon>Bacillariophyceae</taxon>
        <taxon>Bacillariophycidae</taxon>
        <taxon>Naviculales</taxon>
        <taxon>Naviculaceae</taxon>
        <taxon>Seminavis</taxon>
    </lineage>
</organism>
<sequence>MDMKPITPESPSTMLRKTRSLLKPVKPPFSDTASPLMMNSITMTTSIETTSSGDNDSHSHGDSIDQLLPGTKSHDSPGRDEIHLSRSSSSSISKAHQIMKKKRASSAAKNGVTSMSSKISKALFRGERRMFQGNFSKMQDSVATDDHGSKFRRSARSSFNVVEPRSGSQSKPAMDFEPLPYDERGEASFDNTSTESHRQSSPEKPPDLFSHNISGLSLGSTSERSSSQRHASRVTYPHNLSTVGSGVSEKTSSTLNYSASMGSLDQQHQSLQSSLRGTKALFSYEKEDDSSTMRTACEVVRKPSAFSPPADDADSSITDLVKERLLDRLDQVANKIPTRQSSDAYPGYVISNTQRDLNASNVSTSNNSANLNASTNSASSKKIAPLKPPPTLPPKAPRKAFMEAYIEAIEHKQGQDPPQVGFKESDEPSVQSVQRPDDSFATNDDDGANDDPPGTSTTSDLPIKLLERLEAAKREDDRLMAEHHDQDPPLSLPMTTDTSFGSSTIASTTSIAVRNRHRVVSNTSAISYSSLRRSSAACSQASKSTAQVTNVRMQTLDPIASNSPYAQFLMDVGDAESGRCNQESQSKSSVFSEAMSTTSLMDNEADEEDVIVDQPALNANADTTPTNETNSNILECKGAADAEDHSKLCYLYSQDGEFENSILSPTGQSVHSAPIGDGGASTMSGHSRCQSLPAHGPRLMYRSDAINSFWDQAQCPQETNLNCIPDENSCVASSVGSTWTRSRTAPSSGATAFSAATGNDDDATEAGSIVPDEILNIVTGGCTGPPDPAAKEALNERLVALEAGWSGFRSHVNERMSDFEESWKSWNLNSLLRFSSPLSTKKETTASYATGQAESNNSATEQLETAVKREDDENVNATPTRESCDASRAPSMMATSTVITTPPSLMSTSDKLPSLNSDKLPSLNSEKPVAETPNNHAAAVNRSMSSQQNQVVHLEVECQLEEEVEALDAMIEALEVKNKSNSSPMDTTPEVESVAESVVMSIVKELERSRSRGSIASQSQPSVSARSQSTAAPASTITSCIHTPSLDLFAEAARQEAENEDVELKIMIGSTEHEIPLSLKNTLAEISMIADANGNVESLPCPKALESSREDSEGGRVILDAADWDPVMNSSTDESIYGQAAAKASIAAAEYRHRHQSGTLPPFADANDTSSSSSKRHGRFFFRRRKNSDSGKKKKLSQQSPTSVMAEI</sequence>
<feature type="compositionally biased region" description="Low complexity" evidence="1">
    <location>
        <begin position="214"/>
        <end position="229"/>
    </location>
</feature>
<feature type="compositionally biased region" description="Basic and acidic residues" evidence="1">
    <location>
        <begin position="72"/>
        <end position="84"/>
    </location>
</feature>
<feature type="compositionally biased region" description="Low complexity" evidence="1">
    <location>
        <begin position="40"/>
        <end position="54"/>
    </location>
</feature>
<accession>A0A9N8H035</accession>
<feature type="compositionally biased region" description="Polar residues" evidence="1">
    <location>
        <begin position="845"/>
        <end position="863"/>
    </location>
</feature>
<feature type="region of interest" description="Disordered" evidence="1">
    <location>
        <begin position="359"/>
        <end position="396"/>
    </location>
</feature>
<name>A0A9N8H035_9STRA</name>
<comment type="caution">
    <text evidence="2">The sequence shown here is derived from an EMBL/GenBank/DDBJ whole genome shotgun (WGS) entry which is preliminary data.</text>
</comment>